<sequence>MISMGQASQMQNLAFQKLRMNDMLKQADELAKTISLMQRMYALMQELTNTTHHMISETHEMQAITEELRDHIADFEDFWRPIRSYFYWERHCYDIPICWSLRSIFDSLDGVDLVTDKLEDLVKDLDKLDVLLPQLLTQFPQ</sequence>
<organism evidence="1">
    <name type="scientific">Mycobacterium xenopi 4042</name>
    <dbReference type="NCBI Taxonomy" id="1299334"/>
    <lineage>
        <taxon>Bacteria</taxon>
        <taxon>Bacillati</taxon>
        <taxon>Actinomycetota</taxon>
        <taxon>Actinomycetes</taxon>
        <taxon>Mycobacteriales</taxon>
        <taxon>Mycobacteriaceae</taxon>
        <taxon>Mycobacterium</taxon>
    </lineage>
</organism>
<dbReference type="PATRIC" id="fig|1299334.3.peg.2985"/>
<name>X8CN29_MYCXE</name>
<dbReference type="AlphaFoldDB" id="X8CN29"/>
<reference evidence="1" key="1">
    <citation type="submission" date="2014-01" db="EMBL/GenBank/DDBJ databases">
        <authorList>
            <person name="Brown-Elliot B."/>
            <person name="Wallace R."/>
            <person name="Lenaerts A."/>
            <person name="Ordway D."/>
            <person name="DeGroote M.A."/>
            <person name="Parker T."/>
            <person name="Sizemore C."/>
            <person name="Tallon L.J."/>
            <person name="Sadzewicz L.K."/>
            <person name="Sengamalay N."/>
            <person name="Fraser C.M."/>
            <person name="Hine E."/>
            <person name="Shefchek K.A."/>
            <person name="Das S.P."/>
            <person name="Tettelin H."/>
        </authorList>
    </citation>
    <scope>NUCLEOTIDE SEQUENCE [LARGE SCALE GENOMIC DNA]</scope>
    <source>
        <strain evidence="1">4042</strain>
    </source>
</reference>
<dbReference type="EMBL" id="JAOB01000029">
    <property type="protein sequence ID" value="EUA56848.1"/>
    <property type="molecule type" value="Genomic_DNA"/>
</dbReference>
<proteinExistence type="predicted"/>
<protein>
    <submittedName>
        <fullName evidence="1">Putative membrane mmpL4 domain protein</fullName>
    </submittedName>
</protein>
<gene>
    <name evidence="1" type="ORF">I553_8902</name>
</gene>
<evidence type="ECO:0000313" key="1">
    <source>
        <dbReference type="EMBL" id="EUA56848.1"/>
    </source>
</evidence>
<comment type="caution">
    <text evidence="1">The sequence shown here is derived from an EMBL/GenBank/DDBJ whole genome shotgun (WGS) entry which is preliminary data.</text>
</comment>
<accession>X8CN29</accession>